<name>A0A6A4IDB3_9AGAR</name>
<dbReference type="OrthoDB" id="3043234at2759"/>
<sequence>MELVTDSNGKKKFKLTDEKKVQILHYDLGWEKMEDMSANVILQALMDISEEDIVKAAKKTADELTTQEHGAIAMDLLEQCIGKEAFKSLPDSEAQLLHLFIFVGCGAHKSLNAFWYGVVKMCETWNGQKS</sequence>
<evidence type="ECO:0000313" key="2">
    <source>
        <dbReference type="Proteomes" id="UP000799118"/>
    </source>
</evidence>
<dbReference type="EMBL" id="ML769397">
    <property type="protein sequence ID" value="KAE9407127.1"/>
    <property type="molecule type" value="Genomic_DNA"/>
</dbReference>
<dbReference type="Proteomes" id="UP000799118">
    <property type="component" value="Unassembled WGS sequence"/>
</dbReference>
<organism evidence="1 2">
    <name type="scientific">Gymnopus androsaceus JB14</name>
    <dbReference type="NCBI Taxonomy" id="1447944"/>
    <lineage>
        <taxon>Eukaryota</taxon>
        <taxon>Fungi</taxon>
        <taxon>Dikarya</taxon>
        <taxon>Basidiomycota</taxon>
        <taxon>Agaricomycotina</taxon>
        <taxon>Agaricomycetes</taxon>
        <taxon>Agaricomycetidae</taxon>
        <taxon>Agaricales</taxon>
        <taxon>Marasmiineae</taxon>
        <taxon>Omphalotaceae</taxon>
        <taxon>Gymnopus</taxon>
    </lineage>
</organism>
<dbReference type="AlphaFoldDB" id="A0A6A4IDB3"/>
<evidence type="ECO:0000313" key="1">
    <source>
        <dbReference type="EMBL" id="KAE9407127.1"/>
    </source>
</evidence>
<keyword evidence="2" id="KW-1185">Reference proteome</keyword>
<proteinExistence type="predicted"/>
<accession>A0A6A4IDB3</accession>
<reference evidence="1" key="1">
    <citation type="journal article" date="2019" name="Environ. Microbiol.">
        <title>Fungal ecological strategies reflected in gene transcription - a case study of two litter decomposers.</title>
        <authorList>
            <person name="Barbi F."/>
            <person name="Kohler A."/>
            <person name="Barry K."/>
            <person name="Baskaran P."/>
            <person name="Daum C."/>
            <person name="Fauchery L."/>
            <person name="Ihrmark K."/>
            <person name="Kuo A."/>
            <person name="LaButti K."/>
            <person name="Lipzen A."/>
            <person name="Morin E."/>
            <person name="Grigoriev I.V."/>
            <person name="Henrissat B."/>
            <person name="Lindahl B."/>
            <person name="Martin F."/>
        </authorList>
    </citation>
    <scope>NUCLEOTIDE SEQUENCE</scope>
    <source>
        <strain evidence="1">JB14</strain>
    </source>
</reference>
<protein>
    <submittedName>
        <fullName evidence="1">Uncharacterized protein</fullName>
    </submittedName>
</protein>
<gene>
    <name evidence="1" type="ORF">BT96DRAFT_933488</name>
</gene>